<organism evidence="6 7">
    <name type="scientific">Corynebacterium hylobatis</name>
    <dbReference type="NCBI Taxonomy" id="1859290"/>
    <lineage>
        <taxon>Bacteria</taxon>
        <taxon>Bacillati</taxon>
        <taxon>Actinomycetota</taxon>
        <taxon>Actinomycetes</taxon>
        <taxon>Mycobacteriales</taxon>
        <taxon>Corynebacteriaceae</taxon>
        <taxon>Corynebacterium</taxon>
    </lineage>
</organism>
<keyword evidence="4" id="KW-1133">Transmembrane helix</keyword>
<dbReference type="EMBL" id="RXHJ01000019">
    <property type="protein sequence ID" value="RSZ61510.1"/>
    <property type="molecule type" value="Genomic_DNA"/>
</dbReference>
<proteinExistence type="predicted"/>
<dbReference type="InterPro" id="IPR014905">
    <property type="entry name" value="HIRAN"/>
</dbReference>
<feature type="region of interest" description="Disordered" evidence="3">
    <location>
        <begin position="278"/>
        <end position="302"/>
    </location>
</feature>
<feature type="transmembrane region" description="Helical" evidence="4">
    <location>
        <begin position="379"/>
        <end position="398"/>
    </location>
</feature>
<dbReference type="GO" id="GO:0016818">
    <property type="term" value="F:hydrolase activity, acting on acid anhydrides, in phosphorus-containing anhydrides"/>
    <property type="evidence" value="ECO:0007669"/>
    <property type="project" value="InterPro"/>
</dbReference>
<feature type="compositionally biased region" description="Polar residues" evidence="3">
    <location>
        <begin position="286"/>
        <end position="300"/>
    </location>
</feature>
<dbReference type="GO" id="GO:0003676">
    <property type="term" value="F:nucleic acid binding"/>
    <property type="evidence" value="ECO:0007669"/>
    <property type="project" value="InterPro"/>
</dbReference>
<evidence type="ECO:0000313" key="7">
    <source>
        <dbReference type="Proteomes" id="UP000274907"/>
    </source>
</evidence>
<keyword evidence="4" id="KW-0812">Transmembrane</keyword>
<name>A0A430HV94_9CORY</name>
<protein>
    <recommendedName>
        <fullName evidence="5">HIRAN domain-containing protein</fullName>
    </recommendedName>
</protein>
<dbReference type="GO" id="GO:0008270">
    <property type="term" value="F:zinc ion binding"/>
    <property type="evidence" value="ECO:0007669"/>
    <property type="project" value="InterPro"/>
</dbReference>
<dbReference type="Pfam" id="PF08797">
    <property type="entry name" value="HIRAN"/>
    <property type="match status" value="1"/>
</dbReference>
<evidence type="ECO:0000313" key="6">
    <source>
        <dbReference type="EMBL" id="RSZ61510.1"/>
    </source>
</evidence>
<keyword evidence="2" id="KW-0378">Hydrolase</keyword>
<keyword evidence="4" id="KW-0472">Membrane</keyword>
<gene>
    <name evidence="6" type="ORF">EAH68_12655</name>
</gene>
<feature type="domain" description="HIRAN" evidence="5">
    <location>
        <begin position="18"/>
        <end position="91"/>
    </location>
</feature>
<keyword evidence="7" id="KW-1185">Reference proteome</keyword>
<dbReference type="OrthoDB" id="9812156at2"/>
<evidence type="ECO:0000256" key="4">
    <source>
        <dbReference type="SAM" id="Phobius"/>
    </source>
</evidence>
<dbReference type="Proteomes" id="UP000274907">
    <property type="component" value="Unassembled WGS sequence"/>
</dbReference>
<comment type="caution">
    <text evidence="6">The sequence shown here is derived from an EMBL/GenBank/DDBJ whole genome shotgun (WGS) entry which is preliminary data.</text>
</comment>
<evidence type="ECO:0000259" key="5">
    <source>
        <dbReference type="Pfam" id="PF08797"/>
    </source>
</evidence>
<accession>A0A430HV94</accession>
<dbReference type="RefSeq" id="WP_126121707.1">
    <property type="nucleotide sequence ID" value="NZ_RXHJ01000019.1"/>
</dbReference>
<keyword evidence="1" id="KW-0479">Metal-binding</keyword>
<evidence type="ECO:0000256" key="2">
    <source>
        <dbReference type="ARBA" id="ARBA00022801"/>
    </source>
</evidence>
<dbReference type="AlphaFoldDB" id="A0A430HV94"/>
<evidence type="ECO:0000256" key="1">
    <source>
        <dbReference type="ARBA" id="ARBA00022723"/>
    </source>
</evidence>
<sequence length="435" mass="47612">MTTGLPTYDVSSLSKGLRTEVKGTYYYPDALQAMMKAHSGRQNSDFTAEVTIVPEPDNPHSASGNTLSVRWRDRVIGHIPSELSGNFQQLRRIAASGFDPSTLASVWVSKDYENQWRFDASVQLGAPDLLVPLNDPPVDGFAVLPSGNAIQVTKESDHIDVLADYVPPSGEGHLLVTLHVVEAGIRAKWEGIEVRLGGERIGELTKASSEKYVPAVRHFDDLGLLTVAHATIKGSSLAAEVTLHAARSSELSESQLSPIEYAPIPRLVDFEENPRNYPVADRWPGESTQRQNRPPSQSFSMPLHTLARPAPLDWGELLAPDGARRANLFQRGVVRARVRTASADNSAPRIDYATVGQCERIMQAHGGDPARVREFSGPLLMGLWWVLLVLLAIVALIGLVTAPVGLIFTALAVGPFVYHYITRARLQPPFDKQQK</sequence>
<evidence type="ECO:0000256" key="3">
    <source>
        <dbReference type="SAM" id="MobiDB-lite"/>
    </source>
</evidence>
<reference evidence="6 7" key="1">
    <citation type="submission" date="2018-12" db="EMBL/GenBank/DDBJ databases">
        <title>YIM 101343 draft genome.</title>
        <authorList>
            <person name="Chen X."/>
        </authorList>
    </citation>
    <scope>NUCLEOTIDE SEQUENCE [LARGE SCALE GENOMIC DNA]</scope>
    <source>
        <strain evidence="6 7">YIM 101343</strain>
    </source>
</reference>